<dbReference type="EMBL" id="JAVRHP010000038">
    <property type="protein sequence ID" value="MDT0650283.1"/>
    <property type="molecule type" value="Genomic_DNA"/>
</dbReference>
<evidence type="ECO:0000313" key="1">
    <source>
        <dbReference type="EMBL" id="MDT0650283.1"/>
    </source>
</evidence>
<protein>
    <submittedName>
        <fullName evidence="1">Uncharacterized protein</fullName>
    </submittedName>
</protein>
<organism evidence="1 2">
    <name type="scientific">Autumnicola edwardsiae</name>
    <dbReference type="NCBI Taxonomy" id="3075594"/>
    <lineage>
        <taxon>Bacteria</taxon>
        <taxon>Pseudomonadati</taxon>
        <taxon>Bacteroidota</taxon>
        <taxon>Flavobacteriia</taxon>
        <taxon>Flavobacteriales</taxon>
        <taxon>Flavobacteriaceae</taxon>
        <taxon>Autumnicola</taxon>
    </lineage>
</organism>
<reference evidence="1 2" key="1">
    <citation type="submission" date="2023-09" db="EMBL/GenBank/DDBJ databases">
        <authorList>
            <person name="Rey-Velasco X."/>
        </authorList>
    </citation>
    <scope>NUCLEOTIDE SEQUENCE [LARGE SCALE GENOMIC DNA]</scope>
    <source>
        <strain evidence="1 2">F297</strain>
    </source>
</reference>
<dbReference type="Proteomes" id="UP001248819">
    <property type="component" value="Unassembled WGS sequence"/>
</dbReference>
<comment type="caution">
    <text evidence="1">The sequence shown here is derived from an EMBL/GenBank/DDBJ whole genome shotgun (WGS) entry which is preliminary data.</text>
</comment>
<accession>A0ABU3CV93</accession>
<evidence type="ECO:0000313" key="2">
    <source>
        <dbReference type="Proteomes" id="UP001248819"/>
    </source>
</evidence>
<keyword evidence="2" id="KW-1185">Reference proteome</keyword>
<proteinExistence type="predicted"/>
<name>A0ABU3CV93_9FLAO</name>
<dbReference type="RefSeq" id="WP_311484463.1">
    <property type="nucleotide sequence ID" value="NZ_JAVRHP010000038.1"/>
</dbReference>
<sequence length="252" mass="27448">MRITVLRSFFLLFIFAFTGLYAQETAIMVRAKAKDAKFIGSSVGGAKIYIKNAETGEILAEGLTKGSTGNTEKIMNRPRERNENLAKESTAGFLANIDIKEPVFVTVEAHAPINKKQATVISSTQLWLIPGKDITGDGVVLEVPGFVVDILSPQTHERIPQTKEVEIMANIILMCGCPVTEGGIWDANQYEVKALISSENKQVNEVEMKVGEKPSTFSAKTNLDAGLYEITVYAFDPAAGNTGVDKTNFIIN</sequence>
<gene>
    <name evidence="1" type="ORF">RM529_09015</name>
</gene>